<dbReference type="GO" id="GO:0008170">
    <property type="term" value="F:N-methyltransferase activity"/>
    <property type="evidence" value="ECO:0007669"/>
    <property type="project" value="InterPro"/>
</dbReference>
<dbReference type="GO" id="GO:0032259">
    <property type="term" value="P:methylation"/>
    <property type="evidence" value="ECO:0007669"/>
    <property type="project" value="UniProtKB-KW"/>
</dbReference>
<keyword evidence="2" id="KW-0808">Transferase</keyword>
<organism evidence="4">
    <name type="scientific">marine sediment metagenome</name>
    <dbReference type="NCBI Taxonomy" id="412755"/>
    <lineage>
        <taxon>unclassified sequences</taxon>
        <taxon>metagenomes</taxon>
        <taxon>ecological metagenomes</taxon>
    </lineage>
</organism>
<evidence type="ECO:0000256" key="1">
    <source>
        <dbReference type="ARBA" id="ARBA00022603"/>
    </source>
</evidence>
<proteinExistence type="predicted"/>
<reference evidence="4" key="1">
    <citation type="journal article" date="2015" name="Nature">
        <title>Complex archaea that bridge the gap between prokaryotes and eukaryotes.</title>
        <authorList>
            <person name="Spang A."/>
            <person name="Saw J.H."/>
            <person name="Jorgensen S.L."/>
            <person name="Zaremba-Niedzwiedzka K."/>
            <person name="Martijn J."/>
            <person name="Lind A.E."/>
            <person name="van Eijk R."/>
            <person name="Schleper C."/>
            <person name="Guy L."/>
            <person name="Ettema T.J."/>
        </authorList>
    </citation>
    <scope>NUCLEOTIDE SEQUENCE</scope>
</reference>
<dbReference type="InterPro" id="IPR029063">
    <property type="entry name" value="SAM-dependent_MTases_sf"/>
</dbReference>
<gene>
    <name evidence="4" type="ORF">LCGC14_2345510</name>
</gene>
<dbReference type="Pfam" id="PF01555">
    <property type="entry name" value="N6_N4_Mtase"/>
    <property type="match status" value="1"/>
</dbReference>
<evidence type="ECO:0000259" key="3">
    <source>
        <dbReference type="Pfam" id="PF01555"/>
    </source>
</evidence>
<comment type="caution">
    <text evidence="4">The sequence shown here is derived from an EMBL/GenBank/DDBJ whole genome shotgun (WGS) entry which is preliminary data.</text>
</comment>
<dbReference type="InterPro" id="IPR002941">
    <property type="entry name" value="DNA_methylase_N4/N6"/>
</dbReference>
<name>A0A0F9CY88_9ZZZZ</name>
<protein>
    <recommendedName>
        <fullName evidence="3">DNA methylase N-4/N-6 domain-containing protein</fullName>
    </recommendedName>
</protein>
<evidence type="ECO:0000256" key="2">
    <source>
        <dbReference type="ARBA" id="ARBA00022679"/>
    </source>
</evidence>
<dbReference type="GO" id="GO:0003677">
    <property type="term" value="F:DNA binding"/>
    <property type="evidence" value="ECO:0007669"/>
    <property type="project" value="InterPro"/>
</dbReference>
<feature type="domain" description="DNA methylase N-4/N-6" evidence="3">
    <location>
        <begin position="1"/>
        <end position="36"/>
    </location>
</feature>
<dbReference type="EMBL" id="LAZR01034029">
    <property type="protein sequence ID" value="KKL46446.1"/>
    <property type="molecule type" value="Genomic_DNA"/>
</dbReference>
<feature type="non-terminal residue" evidence="4">
    <location>
        <position position="1"/>
    </location>
</feature>
<sequence>IVLDPFMGSGTVALVAKKLNRDYIGIELNPEYVEMARIRVYAEMALFV</sequence>
<dbReference type="Gene3D" id="3.40.50.150">
    <property type="entry name" value="Vaccinia Virus protein VP39"/>
    <property type="match status" value="1"/>
</dbReference>
<dbReference type="SUPFAM" id="SSF53335">
    <property type="entry name" value="S-adenosyl-L-methionine-dependent methyltransferases"/>
    <property type="match status" value="1"/>
</dbReference>
<dbReference type="AlphaFoldDB" id="A0A0F9CY88"/>
<keyword evidence="1" id="KW-0489">Methyltransferase</keyword>
<accession>A0A0F9CY88</accession>
<evidence type="ECO:0000313" key="4">
    <source>
        <dbReference type="EMBL" id="KKL46446.1"/>
    </source>
</evidence>